<sequence length="336" mass="36028">MNGVAVITTGGTIGSLLGTDKIAIDPGGEALQARLKAMAQETGVDIRLFPAANMGSSNFEPEDWIGFVAQIEACMADGFDRIVLTHGTDTLHFTAAFLALLFHDRPVTLCLTGAFYPLGHPDSDADRNVRAALRAAIEPTLQRGVYTAFYDPDCEGPGVIPATDLVPPRFDEDRFRTLYSGLPEVTHSVAEAHSIFTKIEWGALSPEVTADGLRNAKTRIASALLFPGIDMRLYDALPQGGVLLIEGYHSGTATVREGETGLLALHRRRPDLTIGLISVPSPNVPIPYEESVTLKQAGILVYRDLPLHLLLAAELIGLAQGKSGREAVAAFDAYLI</sequence>
<name>A0A840YVZ9_9SPHN</name>
<gene>
    <name evidence="6" type="ORF">FHR23_000720</name>
</gene>
<dbReference type="SMART" id="SM00870">
    <property type="entry name" value="Asparaginase"/>
    <property type="match status" value="1"/>
</dbReference>
<evidence type="ECO:0000256" key="3">
    <source>
        <dbReference type="PIRSR" id="PIRSR001220-2"/>
    </source>
</evidence>
<dbReference type="GO" id="GO:0006520">
    <property type="term" value="P:amino acid metabolic process"/>
    <property type="evidence" value="ECO:0007669"/>
    <property type="project" value="InterPro"/>
</dbReference>
<dbReference type="Gene3D" id="3.40.50.1170">
    <property type="entry name" value="L-asparaginase, N-terminal domain"/>
    <property type="match status" value="1"/>
</dbReference>
<dbReference type="Pfam" id="PF00710">
    <property type="entry name" value="Asparaginase"/>
    <property type="match status" value="1"/>
</dbReference>
<dbReference type="PRINTS" id="PR00139">
    <property type="entry name" value="ASNGLNASE"/>
</dbReference>
<dbReference type="InterPro" id="IPR020827">
    <property type="entry name" value="Asparaginase/glutaminase_AS1"/>
</dbReference>
<evidence type="ECO:0000313" key="7">
    <source>
        <dbReference type="Proteomes" id="UP000554342"/>
    </source>
</evidence>
<proteinExistence type="inferred from homology"/>
<feature type="domain" description="L-asparaginase N-terminal" evidence="5">
    <location>
        <begin position="4"/>
        <end position="151"/>
    </location>
</feature>
<dbReference type="InterPro" id="IPR037152">
    <property type="entry name" value="L-asparaginase_N_sf"/>
</dbReference>
<dbReference type="Proteomes" id="UP000554342">
    <property type="component" value="Unassembled WGS sequence"/>
</dbReference>
<comment type="caution">
    <text evidence="6">The sequence shown here is derived from an EMBL/GenBank/DDBJ whole genome shotgun (WGS) entry which is preliminary data.</text>
</comment>
<dbReference type="PIRSF" id="PIRSF001220">
    <property type="entry name" value="L-ASNase_gatD"/>
    <property type="match status" value="1"/>
</dbReference>
<dbReference type="PANTHER" id="PTHR11707:SF28">
    <property type="entry name" value="60 KDA LYSOPHOSPHOLIPASE"/>
    <property type="match status" value="1"/>
</dbReference>
<dbReference type="SUPFAM" id="SSF53774">
    <property type="entry name" value="Glutaminase/Asparaginase"/>
    <property type="match status" value="1"/>
</dbReference>
<evidence type="ECO:0000259" key="5">
    <source>
        <dbReference type="Pfam" id="PF00710"/>
    </source>
</evidence>
<accession>A0A840YVZ9</accession>
<reference evidence="6 7" key="1">
    <citation type="submission" date="2020-08" db="EMBL/GenBank/DDBJ databases">
        <title>Genomic Encyclopedia of Type Strains, Phase IV (KMG-IV): sequencing the most valuable type-strain genomes for metagenomic binning, comparative biology and taxonomic classification.</title>
        <authorList>
            <person name="Goeker M."/>
        </authorList>
    </citation>
    <scope>NUCLEOTIDE SEQUENCE [LARGE SCALE GENOMIC DNA]</scope>
    <source>
        <strain evidence="6 7">DSM 27203</strain>
    </source>
</reference>
<keyword evidence="7" id="KW-1185">Reference proteome</keyword>
<dbReference type="GO" id="GO:0004067">
    <property type="term" value="F:asparaginase activity"/>
    <property type="evidence" value="ECO:0007669"/>
    <property type="project" value="UniProtKB-UniRule"/>
</dbReference>
<evidence type="ECO:0000313" key="6">
    <source>
        <dbReference type="EMBL" id="MBB5717813.1"/>
    </source>
</evidence>
<evidence type="ECO:0000256" key="2">
    <source>
        <dbReference type="PIRSR" id="PIRSR001220-1"/>
    </source>
</evidence>
<dbReference type="PROSITE" id="PS00144">
    <property type="entry name" value="ASN_GLN_ASE_1"/>
    <property type="match status" value="1"/>
</dbReference>
<feature type="active site" description="O-isoaspartyl threonine intermediate" evidence="2">
    <location>
        <position position="12"/>
    </location>
</feature>
<feature type="active site" evidence="4">
    <location>
        <position position="12"/>
    </location>
</feature>
<feature type="binding site" evidence="3">
    <location>
        <begin position="88"/>
        <end position="89"/>
    </location>
    <ligand>
        <name>substrate</name>
    </ligand>
</feature>
<evidence type="ECO:0000256" key="4">
    <source>
        <dbReference type="PROSITE-ProRule" id="PRU10099"/>
    </source>
</evidence>
<protein>
    <recommendedName>
        <fullName evidence="5">L-asparaginase N-terminal domain-containing protein</fullName>
    </recommendedName>
</protein>
<dbReference type="InterPro" id="IPR027474">
    <property type="entry name" value="L-asparaginase_N"/>
</dbReference>
<dbReference type="InterPro" id="IPR006034">
    <property type="entry name" value="Asparaginase/glutaminase-like"/>
</dbReference>
<dbReference type="PROSITE" id="PS51732">
    <property type="entry name" value="ASN_GLN_ASE_3"/>
    <property type="match status" value="1"/>
</dbReference>
<feature type="binding site" evidence="3">
    <location>
        <position position="56"/>
    </location>
    <ligand>
        <name>substrate</name>
    </ligand>
</feature>
<dbReference type="EMBL" id="JACIJI010000001">
    <property type="protein sequence ID" value="MBB5717813.1"/>
    <property type="molecule type" value="Genomic_DNA"/>
</dbReference>
<comment type="similarity">
    <text evidence="1">Belongs to the asparaginase 1 family.</text>
</comment>
<dbReference type="AlphaFoldDB" id="A0A840YVZ9"/>
<dbReference type="PIRSF" id="PIRSF500176">
    <property type="entry name" value="L_ASNase"/>
    <property type="match status" value="1"/>
</dbReference>
<organism evidence="6 7">
    <name type="scientific">Stakelama sediminis</name>
    <dbReference type="NCBI Taxonomy" id="463200"/>
    <lineage>
        <taxon>Bacteria</taxon>
        <taxon>Pseudomonadati</taxon>
        <taxon>Pseudomonadota</taxon>
        <taxon>Alphaproteobacteria</taxon>
        <taxon>Sphingomonadales</taxon>
        <taxon>Sphingomonadaceae</taxon>
        <taxon>Stakelama</taxon>
    </lineage>
</organism>
<dbReference type="InterPro" id="IPR036152">
    <property type="entry name" value="Asp/glu_Ase-like_sf"/>
</dbReference>
<evidence type="ECO:0000256" key="1">
    <source>
        <dbReference type="ARBA" id="ARBA00010518"/>
    </source>
</evidence>
<dbReference type="PANTHER" id="PTHR11707">
    <property type="entry name" value="L-ASPARAGINASE"/>
    <property type="match status" value="1"/>
</dbReference>
<dbReference type="RefSeq" id="WP_184001531.1">
    <property type="nucleotide sequence ID" value="NZ_BAABIF010000004.1"/>
</dbReference>